<reference evidence="1 2" key="1">
    <citation type="journal article" date="2019" name="Int. J. Syst. Evol. Microbiol.">
        <title>Faecalibacillus intestinalis gen. nov., sp. nov. and Faecalibacillus faecis sp. nov., isolated from human faeces.</title>
        <authorList>
            <person name="Seo B."/>
            <person name="Jeon K."/>
            <person name="Baek I."/>
            <person name="Lee Y.M."/>
            <person name="Baek K."/>
            <person name="Ko G."/>
        </authorList>
    </citation>
    <scope>NUCLEOTIDE SEQUENCE [LARGE SCALE GENOMIC DNA]</scope>
    <source>
        <strain evidence="1 2">SNUG30099</strain>
    </source>
</reference>
<dbReference type="EMBL" id="PYLQ01000011">
    <property type="protein sequence ID" value="PST40505.1"/>
    <property type="molecule type" value="Genomic_DNA"/>
</dbReference>
<gene>
    <name evidence="1" type="ORF">C7U54_08825</name>
</gene>
<sequence>MTHDNPVLSDTVYLDEKLNVVTHSGKHMENKEKQKRGMSSQKRNIVCAIDQHNNKVIQVSETGRIHSKELYKIYKDKIPSTCQVVSDSTLKKINDLHSSIDLFLYKYRGISDKYLRNYIGLYKYKDQHNKYYQKKIFLHIFKEIGNSLCALKFSNFKYDSKFFTI</sequence>
<protein>
    <recommendedName>
        <fullName evidence="3">ISXO2-like transposase domain-containing protein</fullName>
    </recommendedName>
</protein>
<keyword evidence="2" id="KW-1185">Reference proteome</keyword>
<evidence type="ECO:0008006" key="3">
    <source>
        <dbReference type="Google" id="ProtNLM"/>
    </source>
</evidence>
<comment type="caution">
    <text evidence="1">The sequence shown here is derived from an EMBL/GenBank/DDBJ whole genome shotgun (WGS) entry which is preliminary data.</text>
</comment>
<accession>A0A2T3FYY4</accession>
<evidence type="ECO:0000313" key="2">
    <source>
        <dbReference type="Proteomes" id="UP000240974"/>
    </source>
</evidence>
<name>A0A2T3FYY4_9FIRM</name>
<organism evidence="1 2">
    <name type="scientific">Faecalibacillus intestinalis</name>
    <dbReference type="NCBI Taxonomy" id="1982626"/>
    <lineage>
        <taxon>Bacteria</taxon>
        <taxon>Bacillati</taxon>
        <taxon>Bacillota</taxon>
        <taxon>Erysipelotrichia</taxon>
        <taxon>Erysipelotrichales</taxon>
        <taxon>Coprobacillaceae</taxon>
        <taxon>Faecalibacillus</taxon>
    </lineage>
</organism>
<dbReference type="AlphaFoldDB" id="A0A2T3FYY4"/>
<evidence type="ECO:0000313" key="1">
    <source>
        <dbReference type="EMBL" id="PST40505.1"/>
    </source>
</evidence>
<proteinExistence type="predicted"/>
<dbReference type="Proteomes" id="UP000240974">
    <property type="component" value="Unassembled WGS sequence"/>
</dbReference>